<proteinExistence type="predicted"/>
<evidence type="ECO:0000313" key="3">
    <source>
        <dbReference type="Proteomes" id="UP000007350"/>
    </source>
</evidence>
<keyword evidence="3" id="KW-1185">Reference proteome</keyword>
<feature type="region of interest" description="Disordered" evidence="1">
    <location>
        <begin position="1"/>
        <end position="42"/>
    </location>
</feature>
<evidence type="ECO:0000256" key="1">
    <source>
        <dbReference type="SAM" id="MobiDB-lite"/>
    </source>
</evidence>
<dbReference type="Proteomes" id="UP000007350">
    <property type="component" value="Unassembled WGS sequence"/>
</dbReference>
<feature type="compositionally biased region" description="Polar residues" evidence="1">
    <location>
        <begin position="464"/>
        <end position="474"/>
    </location>
</feature>
<accession>K2NGJ0</accession>
<gene>
    <name evidence="2" type="ORF">MOQ_008204</name>
</gene>
<name>K2NGJ0_TRYCR</name>
<sequence>MVTMSADSEMTAETEDSATVRTAVAPSPLKGKGMPPEINKFPTVRPPAVTSLLSVLLTDVEQLANAVREPSTLLTDTTENLIQMRVLLKTMLDNLRNCRHCIRSGKAPSRFPRLVVTGPSQAGKSTLIDFILQRCHAQKKLDSGATAVSKGEECDKSQHSLRRVLSARPMRSSLTSLESPSANRISDCNTTFSKSVGLLCQKPNRMNGVEEYEELEGILCSSTSNASTFVSSERSNKPDTNHNVEDATQHEVSNLPFLNDRPRWRYGRGNDGARIRQPFKLVKLASLSGRRASKSAGSDTVPGMDKNSPHGIVVISGRFDINIVDRIRMEKGDVAHLLREGEKKLCDRANGTHLLTPNSGDSGSRQKNAPSASAGSVGVGVRPSSPCRAPFWLLQENVGGGVRWEGEGTKAVQSPDSLCAEAFFFTLPCEVVGTHRMMDIMNEFFEPFTTITEGDRSKDGGGENVTSTSNQQQRHYSREKNGCAHDEERDDWQRICQLISDITFYVLTFSDAIVLRSEGVQTTDKQLLNRSPPMANSLPELVAMFQREMLRLFGIHVDSWQIIPFSGPMSRVTMDVLTGIYEARLSRMDLLDTDDNPSPTFSAPEPIVSLSASTLLSVTSGEVNTEGTLQVAITEFCNVVYGQRFKEHRGSFPPGQMEKLVLQHALRDVWKESGACQLLHIVRCFEWNSLQHTVSQIALSLVIWCRQMHLVLLQAQKILWQRLKGLQSDLQRINRDDNRARSAVRQLKEESIPRQMTQSIVFKVQKRFDELTIHFWWTLVTLLDEENVRYGFYRPGSAQMLASKRTCPLLLPISSSSVKARKRLCREYHRFLDVYVSQRYQTQMSQLQSIIEEENQNLGNTTLGHAKERSMDQEKTRDLLGTDASALSPELGIPMEDMKHHIPFVAQNARELKLTMRKELSLLLARLNTEVINYFMAELSNIFPALVNMCEVQRKIAKGKLLQLVTTVNSRETYDSVERRLLRSMLSEIPRLRLLEMRPGQELEAFVTGLRSSLCQDQLILYVKQLDDGWNGQYTGCAAKTLEYLLKAECESDARQLRSVDYVQPQNATLLQQLREYQDVFWAPMEMTDMTPLPSNRGCNLACIGSGDQPSIHGATGTTTEAAGTYINNGSSVSKEPPQEVERSLLMRSNDILVSKTNPIGFFLAVWQEVFSAMSFRPWILLHNVRYASLLNNITLIFLKGQARLESVLKERTSETEAVMRSVRHDMHLLGVELPSSLKHLSSKAMGVANKMKKFNAERIISLSS</sequence>
<feature type="compositionally biased region" description="Polar residues" evidence="1">
    <location>
        <begin position="353"/>
        <end position="374"/>
    </location>
</feature>
<dbReference type="OrthoDB" id="251352at2759"/>
<evidence type="ECO:0000313" key="2">
    <source>
        <dbReference type="EMBL" id="EKF28062.1"/>
    </source>
</evidence>
<feature type="region of interest" description="Disordered" evidence="1">
    <location>
        <begin position="350"/>
        <end position="382"/>
    </location>
</feature>
<dbReference type="EMBL" id="AHKC01016879">
    <property type="protein sequence ID" value="EKF28062.1"/>
    <property type="molecule type" value="Genomic_DNA"/>
</dbReference>
<organism evidence="2 3">
    <name type="scientific">Trypanosoma cruzi marinkellei</name>
    <dbReference type="NCBI Taxonomy" id="85056"/>
    <lineage>
        <taxon>Eukaryota</taxon>
        <taxon>Discoba</taxon>
        <taxon>Euglenozoa</taxon>
        <taxon>Kinetoplastea</taxon>
        <taxon>Metakinetoplastina</taxon>
        <taxon>Trypanosomatida</taxon>
        <taxon>Trypanosomatidae</taxon>
        <taxon>Trypanosoma</taxon>
        <taxon>Schizotrypanum</taxon>
    </lineage>
</organism>
<feature type="region of interest" description="Disordered" evidence="1">
    <location>
        <begin position="451"/>
        <end position="483"/>
    </location>
</feature>
<dbReference type="AlphaFoldDB" id="K2NGJ0"/>
<comment type="caution">
    <text evidence="2">The sequence shown here is derived from an EMBL/GenBank/DDBJ whole genome shotgun (WGS) entry which is preliminary data.</text>
</comment>
<reference evidence="2 3" key="1">
    <citation type="journal article" date="2012" name="BMC Genomics">
        <title>Comparative genomic analysis of human infective Trypanosoma cruzi lineages with the bat-restricted subspecies T. cruzi marinkellei.</title>
        <authorList>
            <person name="Franzen O."/>
            <person name="Talavera-Lopez C."/>
            <person name="Ochaya S."/>
            <person name="Butler C.E."/>
            <person name="Messenger L.A."/>
            <person name="Lewis M.D."/>
            <person name="Llewellyn M.S."/>
            <person name="Marinkelle C.J."/>
            <person name="Tyler K.M."/>
            <person name="Miles M.A."/>
            <person name="Andersson B."/>
        </authorList>
    </citation>
    <scope>NUCLEOTIDE SEQUENCE [LARGE SCALE GENOMIC DNA]</scope>
    <source>
        <strain evidence="2 3">B7</strain>
    </source>
</reference>
<protein>
    <submittedName>
        <fullName evidence="2">Uncharacterized protein</fullName>
    </submittedName>
</protein>